<name>A0ACD4NIR1_9HYPH</name>
<keyword evidence="1" id="KW-0418">Kinase</keyword>
<proteinExistence type="predicted"/>
<organism evidence="1 2">
    <name type="scientific">Antarcticirhabdus aurantiaca</name>
    <dbReference type="NCBI Taxonomy" id="2606717"/>
    <lineage>
        <taxon>Bacteria</taxon>
        <taxon>Pseudomonadati</taxon>
        <taxon>Pseudomonadota</taxon>
        <taxon>Alphaproteobacteria</taxon>
        <taxon>Hyphomicrobiales</taxon>
        <taxon>Aurantimonadaceae</taxon>
        <taxon>Antarcticirhabdus</taxon>
    </lineage>
</organism>
<dbReference type="Proteomes" id="UP001163223">
    <property type="component" value="Chromosome"/>
</dbReference>
<keyword evidence="2" id="KW-1185">Reference proteome</keyword>
<dbReference type="EMBL" id="CP113520">
    <property type="protein sequence ID" value="WAJ26678.1"/>
    <property type="molecule type" value="Genomic_DNA"/>
</dbReference>
<evidence type="ECO:0000313" key="2">
    <source>
        <dbReference type="Proteomes" id="UP001163223"/>
    </source>
</evidence>
<sequence>MRVRGGRFAERLRALWRVTAVRLSAIYLLLFAVFAVVLVFYVTATASGVLESQSRETITQEITELGRVYGQTGIYGLVRSIDLRSRQPGASLYLVTDATGRIVAGNVVSLDAGVLDTIGFTPRTFNYERYADSGVDPSKDRFHLALAQVEALPNGMRVLVGRDQTDQVRFRGIVRNALILALALMGVGALFAWFLVGRQALRRLDAMSASSNRILAGDLSERLPVTGAGDEFDRLSENLNRLIGRVALLQEGLRQVSDNIAHDLKTPLTRLRNRAEAALAGDGVDPRSALEGMIAEADGMIRTFDALLMIARVEAGSHPVMMMRANLSQLAADIAELYEPLAEEVGAQLVLEAPAPVMATVSRELISQAISNLVDNALKYAEMPDGRTTRIVIRVLQPEPGRCVIEVADNGPGIPADKRGRVLERFFRLDASRTKPGSGLGLSLVQAIARIHGGTIALGDAEPGLTVRLELPTDGRPGEDGDDG</sequence>
<evidence type="ECO:0000313" key="1">
    <source>
        <dbReference type="EMBL" id="WAJ26678.1"/>
    </source>
</evidence>
<accession>A0ACD4NIR1</accession>
<keyword evidence="1" id="KW-0808">Transferase</keyword>
<protein>
    <submittedName>
        <fullName evidence="1">HAMP domain-containing sensor histidine kinase</fullName>
    </submittedName>
</protein>
<reference evidence="1" key="1">
    <citation type="submission" date="2022-11" db="EMBL/GenBank/DDBJ databases">
        <title>beta-Carotene-producing bacterium, Jeongeuplla avenae sp. nov., alleviates the salt stress of Arabidopsis seedlings.</title>
        <authorList>
            <person name="Jiang L."/>
            <person name="Lee J."/>
        </authorList>
    </citation>
    <scope>NUCLEOTIDE SEQUENCE</scope>
    <source>
        <strain evidence="1">DY_R2A_6</strain>
    </source>
</reference>
<gene>
    <name evidence="1" type="ORF">OXU80_17625</name>
</gene>